<dbReference type="Pfam" id="PF08005">
    <property type="entry name" value="PHR"/>
    <property type="match status" value="1"/>
</dbReference>
<dbReference type="Gene3D" id="2.60.120.820">
    <property type="entry name" value="PHR domain"/>
    <property type="match status" value="1"/>
</dbReference>
<accession>A0A8J8WMX4</accession>
<dbReference type="EMBL" id="JACEEZ010025755">
    <property type="protein sequence ID" value="KAG0697770.1"/>
    <property type="molecule type" value="Genomic_DNA"/>
</dbReference>
<dbReference type="PANTHER" id="PTHR45943">
    <property type="entry name" value="E3 UBIQUITIN-PROTEIN LIGASE MYCBP2"/>
    <property type="match status" value="1"/>
</dbReference>
<comment type="caution">
    <text evidence="2">The sequence shown here is derived from an EMBL/GenBank/DDBJ whole genome shotgun (WGS) entry which is preliminary data.</text>
</comment>
<protein>
    <submittedName>
        <fullName evidence="2">E3 ubiquitin-protein ligase MYCBP2</fullName>
    </submittedName>
</protein>
<dbReference type="PANTHER" id="PTHR45943:SF1">
    <property type="entry name" value="E3 UBIQUITIN-PROTEIN LIGASE MYCBP2"/>
    <property type="match status" value="1"/>
</dbReference>
<dbReference type="GO" id="GO:0005886">
    <property type="term" value="C:plasma membrane"/>
    <property type="evidence" value="ECO:0007669"/>
    <property type="project" value="TreeGrafter"/>
</dbReference>
<keyword evidence="3" id="KW-1185">Reference proteome</keyword>
<sequence length="146" mass="16240">MPYECGVRQKFPMLFDDPVQVQANKWYVAWARVSGPSSDCGSSGQSMVTTEDQVIFYFKSSKKSNNGTDVNAGQIPQLMYRISSHEGSVVPKQLYDSTDPVPILSKSFYMTVRNDVFQSLLDLLGWAWTTLRTCVGEVSGPDLGPE</sequence>
<dbReference type="InterPro" id="IPR038648">
    <property type="entry name" value="PHR_sf"/>
</dbReference>
<evidence type="ECO:0000313" key="2">
    <source>
        <dbReference type="EMBL" id="KAG0697770.1"/>
    </source>
</evidence>
<proteinExistence type="predicted"/>
<dbReference type="GO" id="GO:0005634">
    <property type="term" value="C:nucleus"/>
    <property type="evidence" value="ECO:0007669"/>
    <property type="project" value="TreeGrafter"/>
</dbReference>
<reference evidence="2" key="1">
    <citation type="submission" date="2020-07" db="EMBL/GenBank/DDBJ databases">
        <title>The High-quality genome of the commercially important snow crab, Chionoecetes opilio.</title>
        <authorList>
            <person name="Jeong J.-H."/>
            <person name="Ryu S."/>
        </authorList>
    </citation>
    <scope>NUCLEOTIDE SEQUENCE</scope>
    <source>
        <strain evidence="2">MADBK_172401_WGS</strain>
        <tissue evidence="2">Digestive gland</tissue>
    </source>
</reference>
<dbReference type="InterPro" id="IPR012983">
    <property type="entry name" value="PHR"/>
</dbReference>
<evidence type="ECO:0000259" key="1">
    <source>
        <dbReference type="Pfam" id="PF08005"/>
    </source>
</evidence>
<dbReference type="GO" id="GO:0008582">
    <property type="term" value="P:regulation of synaptic assembly at neuromuscular junction"/>
    <property type="evidence" value="ECO:0007669"/>
    <property type="project" value="TreeGrafter"/>
</dbReference>
<evidence type="ECO:0000313" key="3">
    <source>
        <dbReference type="Proteomes" id="UP000770661"/>
    </source>
</evidence>
<feature type="domain" description="PHR" evidence="1">
    <location>
        <begin position="3"/>
        <end position="81"/>
    </location>
</feature>
<dbReference type="OrthoDB" id="636773at2759"/>
<name>A0A8J8WMX4_CHIOP</name>
<dbReference type="GO" id="GO:0007411">
    <property type="term" value="P:axon guidance"/>
    <property type="evidence" value="ECO:0007669"/>
    <property type="project" value="TreeGrafter"/>
</dbReference>
<dbReference type="Proteomes" id="UP000770661">
    <property type="component" value="Unassembled WGS sequence"/>
</dbReference>
<organism evidence="2 3">
    <name type="scientific">Chionoecetes opilio</name>
    <name type="common">Atlantic snow crab</name>
    <name type="synonym">Cancer opilio</name>
    <dbReference type="NCBI Taxonomy" id="41210"/>
    <lineage>
        <taxon>Eukaryota</taxon>
        <taxon>Metazoa</taxon>
        <taxon>Ecdysozoa</taxon>
        <taxon>Arthropoda</taxon>
        <taxon>Crustacea</taxon>
        <taxon>Multicrustacea</taxon>
        <taxon>Malacostraca</taxon>
        <taxon>Eumalacostraca</taxon>
        <taxon>Eucarida</taxon>
        <taxon>Decapoda</taxon>
        <taxon>Pleocyemata</taxon>
        <taxon>Brachyura</taxon>
        <taxon>Eubrachyura</taxon>
        <taxon>Majoidea</taxon>
        <taxon>Majidae</taxon>
        <taxon>Chionoecetes</taxon>
    </lineage>
</organism>
<dbReference type="AlphaFoldDB" id="A0A8J8WMX4"/>
<gene>
    <name evidence="2" type="primary">Mycbp2_0</name>
    <name evidence="2" type="ORF">GWK47_026237</name>
</gene>
<dbReference type="GO" id="GO:0061630">
    <property type="term" value="F:ubiquitin protein ligase activity"/>
    <property type="evidence" value="ECO:0007669"/>
    <property type="project" value="TreeGrafter"/>
</dbReference>